<protein>
    <submittedName>
        <fullName evidence="1">Uncharacterized protein</fullName>
    </submittedName>
</protein>
<dbReference type="RefSeq" id="WP_306750734.1">
    <property type="nucleotide sequence ID" value="NZ_NSDM01000028.1"/>
</dbReference>
<accession>A0ABU0XAS1</accession>
<dbReference type="EMBL" id="NSDM01000028">
    <property type="protein sequence ID" value="MDQ2589056.1"/>
    <property type="molecule type" value="Genomic_DNA"/>
</dbReference>
<sequence length="99" mass="10127">MSQFAYDDAMLVNIISGTGAALDKMGSVNNQVMGIAGQLPTVNNSTSGIRLAAALGDWNSSFSRVVNDLRTLNDKANQLLQVNRTANADADAAAGGAAG</sequence>
<name>A0ABU0XAS1_9PSEU</name>
<proteinExistence type="predicted"/>
<evidence type="ECO:0000313" key="1">
    <source>
        <dbReference type="EMBL" id="MDQ2589056.1"/>
    </source>
</evidence>
<organism evidence="1 2">
    <name type="scientific">Saccharothrix yanglingensis</name>
    <dbReference type="NCBI Taxonomy" id="659496"/>
    <lineage>
        <taxon>Bacteria</taxon>
        <taxon>Bacillati</taxon>
        <taxon>Actinomycetota</taxon>
        <taxon>Actinomycetes</taxon>
        <taxon>Pseudonocardiales</taxon>
        <taxon>Pseudonocardiaceae</taxon>
        <taxon>Saccharothrix</taxon>
    </lineage>
</organism>
<evidence type="ECO:0000313" key="2">
    <source>
        <dbReference type="Proteomes" id="UP001225605"/>
    </source>
</evidence>
<comment type="caution">
    <text evidence="1">The sequence shown here is derived from an EMBL/GenBank/DDBJ whole genome shotgun (WGS) entry which is preliminary data.</text>
</comment>
<reference evidence="1 2" key="1">
    <citation type="submission" date="2017-06" db="EMBL/GenBank/DDBJ databases">
        <title>Cultured bacterium strain Saccharothrix yanglingensis Hhs.015.</title>
        <authorList>
            <person name="Xia Y."/>
        </authorList>
    </citation>
    <scope>NUCLEOTIDE SEQUENCE [LARGE SCALE GENOMIC DNA]</scope>
    <source>
        <strain evidence="1 2">Hhs.015</strain>
    </source>
</reference>
<dbReference type="Proteomes" id="UP001225605">
    <property type="component" value="Unassembled WGS sequence"/>
</dbReference>
<keyword evidence="2" id="KW-1185">Reference proteome</keyword>
<gene>
    <name evidence="1" type="ORF">CKY47_34960</name>
</gene>